<dbReference type="Pfam" id="PF03938">
    <property type="entry name" value="OmpH"/>
    <property type="match status" value="1"/>
</dbReference>
<name>A0A432ZNL8_9GAMM</name>
<dbReference type="GO" id="GO:0050821">
    <property type="term" value="P:protein stabilization"/>
    <property type="evidence" value="ECO:0007669"/>
    <property type="project" value="TreeGrafter"/>
</dbReference>
<dbReference type="SMART" id="SM00935">
    <property type="entry name" value="OmpH"/>
    <property type="match status" value="1"/>
</dbReference>
<sequence>MIALRCSPSTLVQHSKFDTVRQALRSIRVKVLMKTTIAALLLSTAMFANAAEAQQKIGVVNFQGVFQNLPQARALETTIQEEFKARIEEVQGIEDKLNEMREKQQRDASIMSNNEKVQLGRDFELQESAYQLKVRALREDMNRRLGEERDKLMMEIARAAQSLAQEMQYDLVVQATAVAYVSEAHELTQEVIDKMTGN</sequence>
<dbReference type="InterPro" id="IPR024930">
    <property type="entry name" value="Skp_dom_sf"/>
</dbReference>
<reference evidence="4 5" key="1">
    <citation type="journal article" date="2011" name="Front. Microbiol.">
        <title>Genomic signatures of strain selection and enhancement in Bacillus atrophaeus var. globigii, a historical biowarfare simulant.</title>
        <authorList>
            <person name="Gibbons H.S."/>
            <person name="Broomall S.M."/>
            <person name="McNew L.A."/>
            <person name="Daligault H."/>
            <person name="Chapman C."/>
            <person name="Bruce D."/>
            <person name="Karavis M."/>
            <person name="Krepps M."/>
            <person name="McGregor P.A."/>
            <person name="Hong C."/>
            <person name="Park K.H."/>
            <person name="Akmal A."/>
            <person name="Feldman A."/>
            <person name="Lin J.S."/>
            <person name="Chang W.E."/>
            <person name="Higgs B.W."/>
            <person name="Demirev P."/>
            <person name="Lindquist J."/>
            <person name="Liem A."/>
            <person name="Fochler E."/>
            <person name="Read T.D."/>
            <person name="Tapia R."/>
            <person name="Johnson S."/>
            <person name="Bishop-Lilly K.A."/>
            <person name="Detter C."/>
            <person name="Han C."/>
            <person name="Sozhamannan S."/>
            <person name="Rosenzweig C.N."/>
            <person name="Skowronski E.W."/>
        </authorList>
    </citation>
    <scope>NUCLEOTIDE SEQUENCE [LARGE SCALE GENOMIC DNA]</scope>
    <source>
        <strain evidence="4 5">PIT1</strain>
    </source>
</reference>
<proteinExistence type="inferred from homology"/>
<gene>
    <name evidence="4" type="ORF">CWI83_02970</name>
</gene>
<accession>A0A432ZNL8</accession>
<dbReference type="GO" id="GO:0005829">
    <property type="term" value="C:cytosol"/>
    <property type="evidence" value="ECO:0007669"/>
    <property type="project" value="TreeGrafter"/>
</dbReference>
<comment type="caution">
    <text evidence="4">The sequence shown here is derived from an EMBL/GenBank/DDBJ whole genome shotgun (WGS) entry which is preliminary data.</text>
</comment>
<dbReference type="AlphaFoldDB" id="A0A432ZNL8"/>
<evidence type="ECO:0000256" key="2">
    <source>
        <dbReference type="PIRNR" id="PIRNR002094"/>
    </source>
</evidence>
<keyword evidence="1 3" id="KW-0732">Signal</keyword>
<dbReference type="InterPro" id="IPR005632">
    <property type="entry name" value="Chaperone_Skp"/>
</dbReference>
<feature type="chain" id="PRO_5019565727" evidence="3">
    <location>
        <begin position="51"/>
        <end position="198"/>
    </location>
</feature>
<organism evidence="4 5">
    <name type="scientific">Pseudidiomarina taiwanensis</name>
    <dbReference type="NCBI Taxonomy" id="337250"/>
    <lineage>
        <taxon>Bacteria</taxon>
        <taxon>Pseudomonadati</taxon>
        <taxon>Pseudomonadota</taxon>
        <taxon>Gammaproteobacteria</taxon>
        <taxon>Alteromonadales</taxon>
        <taxon>Idiomarinaceae</taxon>
        <taxon>Pseudidiomarina</taxon>
    </lineage>
</organism>
<evidence type="ECO:0000313" key="4">
    <source>
        <dbReference type="EMBL" id="RUO79484.1"/>
    </source>
</evidence>
<dbReference type="PANTHER" id="PTHR35089">
    <property type="entry name" value="CHAPERONE PROTEIN SKP"/>
    <property type="match status" value="1"/>
</dbReference>
<dbReference type="GO" id="GO:0051082">
    <property type="term" value="F:unfolded protein binding"/>
    <property type="evidence" value="ECO:0007669"/>
    <property type="project" value="InterPro"/>
</dbReference>
<comment type="similarity">
    <text evidence="2">Belongs to the skp family.</text>
</comment>
<keyword evidence="5" id="KW-1185">Reference proteome</keyword>
<feature type="signal peptide" evidence="3">
    <location>
        <begin position="1"/>
        <end position="50"/>
    </location>
</feature>
<protein>
    <submittedName>
        <fullName evidence="4">Molecular chaperone</fullName>
    </submittedName>
</protein>
<dbReference type="Gene3D" id="3.30.910.20">
    <property type="entry name" value="Skp domain"/>
    <property type="match status" value="1"/>
</dbReference>
<dbReference type="Proteomes" id="UP000288279">
    <property type="component" value="Unassembled WGS sequence"/>
</dbReference>
<evidence type="ECO:0000313" key="5">
    <source>
        <dbReference type="Proteomes" id="UP000288279"/>
    </source>
</evidence>
<dbReference type="EMBL" id="PIQG01000001">
    <property type="protein sequence ID" value="RUO79484.1"/>
    <property type="molecule type" value="Genomic_DNA"/>
</dbReference>
<dbReference type="SUPFAM" id="SSF111384">
    <property type="entry name" value="OmpH-like"/>
    <property type="match status" value="1"/>
</dbReference>
<dbReference type="PANTHER" id="PTHR35089:SF1">
    <property type="entry name" value="CHAPERONE PROTEIN SKP"/>
    <property type="match status" value="1"/>
</dbReference>
<evidence type="ECO:0000256" key="1">
    <source>
        <dbReference type="ARBA" id="ARBA00022729"/>
    </source>
</evidence>
<evidence type="ECO:0000256" key="3">
    <source>
        <dbReference type="SAM" id="SignalP"/>
    </source>
</evidence>
<dbReference type="PIRSF" id="PIRSF002094">
    <property type="entry name" value="OMP26_Skp"/>
    <property type="match status" value="1"/>
</dbReference>